<dbReference type="SUPFAM" id="SSF52266">
    <property type="entry name" value="SGNH hydrolase"/>
    <property type="match status" value="1"/>
</dbReference>
<reference evidence="3" key="1">
    <citation type="submission" date="2023-06" db="EMBL/GenBank/DDBJ databases">
        <title>A Treasure from Seagulls: Isolation and Description of Aciduricobacillus qingdaonensis gen. nov., sp. nov., a Rare Obligately Uric Acid-utilizing Member in the Family Bacillaceae.</title>
        <authorList>
            <person name="Liu W."/>
            <person name="Wang B."/>
        </authorList>
    </citation>
    <scope>NUCLEOTIDE SEQUENCE</scope>
    <source>
        <strain evidence="3">44XB</strain>
    </source>
</reference>
<sequence>MKKYYGLMLIALLLFLCPAWEVSASAGQLNYVALGDSLAAGMTPQGGLNRSYADMLASQMKKEYPLMSFDKGFSIPGYTTKDVLKDIRQNVNRNIKGFGYKTNTISIQDAIQHADLITITAGANDMFEHVKVNKKTRGLDYDEREVALSLQETKQNLQKIESLIKSLNPDAKIFVMGYYNPFPYLAKEQQPRINQVLKLLNKEIAASTEQSNVVFVRTGAAIAKDYETYIPNPRNIHLSLAGYSKVADLFWEKMRPYALMPNGRAGIIQRQSDKVGRSSKLSSQLTNLQIASLLGHSLTQEY</sequence>
<evidence type="ECO:0000313" key="4">
    <source>
        <dbReference type="Proteomes" id="UP001180087"/>
    </source>
</evidence>
<keyword evidence="4" id="KW-1185">Reference proteome</keyword>
<dbReference type="Gene3D" id="3.40.50.1110">
    <property type="entry name" value="SGNH hydrolase"/>
    <property type="match status" value="1"/>
</dbReference>
<name>A0ABY9KTU2_9BACI</name>
<evidence type="ECO:0000313" key="3">
    <source>
        <dbReference type="EMBL" id="WLV24240.1"/>
    </source>
</evidence>
<dbReference type="RefSeq" id="WP_348027061.1">
    <property type="nucleotide sequence ID" value="NZ_CP129113.1"/>
</dbReference>
<dbReference type="InterPro" id="IPR051532">
    <property type="entry name" value="Ester_Hydrolysis_Enzymes"/>
</dbReference>
<feature type="domain" description="SGNH hydrolase-type esterase" evidence="2">
    <location>
        <begin position="33"/>
        <end position="243"/>
    </location>
</feature>
<gene>
    <name evidence="3" type="ORF">QR721_11420</name>
</gene>
<dbReference type="PANTHER" id="PTHR30383">
    <property type="entry name" value="THIOESTERASE 1/PROTEASE 1/LYSOPHOSPHOLIPASE L1"/>
    <property type="match status" value="1"/>
</dbReference>
<dbReference type="InterPro" id="IPR013830">
    <property type="entry name" value="SGNH_hydro"/>
</dbReference>
<dbReference type="Proteomes" id="UP001180087">
    <property type="component" value="Chromosome"/>
</dbReference>
<feature type="signal peptide" evidence="1">
    <location>
        <begin position="1"/>
        <end position="24"/>
    </location>
</feature>
<feature type="chain" id="PRO_5047510211" evidence="1">
    <location>
        <begin position="25"/>
        <end position="302"/>
    </location>
</feature>
<dbReference type="Pfam" id="PF13472">
    <property type="entry name" value="Lipase_GDSL_2"/>
    <property type="match status" value="1"/>
</dbReference>
<evidence type="ECO:0000259" key="2">
    <source>
        <dbReference type="Pfam" id="PF13472"/>
    </source>
</evidence>
<protein>
    <submittedName>
        <fullName evidence="3">GDSL-type esterase/lipase family protein</fullName>
    </submittedName>
</protein>
<dbReference type="EMBL" id="CP129113">
    <property type="protein sequence ID" value="WLV24240.1"/>
    <property type="molecule type" value="Genomic_DNA"/>
</dbReference>
<dbReference type="InterPro" id="IPR036514">
    <property type="entry name" value="SGNH_hydro_sf"/>
</dbReference>
<evidence type="ECO:0000256" key="1">
    <source>
        <dbReference type="SAM" id="SignalP"/>
    </source>
</evidence>
<keyword evidence="1" id="KW-0732">Signal</keyword>
<organism evidence="3 4">
    <name type="scientific">Aciduricibacillus chroicocephali</name>
    <dbReference type="NCBI Taxonomy" id="3054939"/>
    <lineage>
        <taxon>Bacteria</taxon>
        <taxon>Bacillati</taxon>
        <taxon>Bacillota</taxon>
        <taxon>Bacilli</taxon>
        <taxon>Bacillales</taxon>
        <taxon>Bacillaceae</taxon>
        <taxon>Aciduricibacillus</taxon>
    </lineage>
</organism>
<proteinExistence type="predicted"/>
<accession>A0ABY9KTU2</accession>